<protein>
    <submittedName>
        <fullName evidence="2">Uncharacterized protein</fullName>
    </submittedName>
</protein>
<accession>B0YDD4</accession>
<feature type="compositionally biased region" description="Polar residues" evidence="1">
    <location>
        <begin position="228"/>
        <end position="246"/>
    </location>
</feature>
<organism evidence="2 3">
    <name type="scientific">Aspergillus fumigatus (strain CBS 144.89 / FGSC A1163 / CEA10)</name>
    <name type="common">Neosartorya fumigata</name>
    <dbReference type="NCBI Taxonomy" id="451804"/>
    <lineage>
        <taxon>Eukaryota</taxon>
        <taxon>Fungi</taxon>
        <taxon>Dikarya</taxon>
        <taxon>Ascomycota</taxon>
        <taxon>Pezizomycotina</taxon>
        <taxon>Eurotiomycetes</taxon>
        <taxon>Eurotiomycetidae</taxon>
        <taxon>Eurotiales</taxon>
        <taxon>Aspergillaceae</taxon>
        <taxon>Aspergillus</taxon>
        <taxon>Aspergillus subgen. Fumigati</taxon>
    </lineage>
</organism>
<sequence>MTLQGDLLQMTLAISNGSHHCPHTRPRNTKQDVRRILDWPLDEAGSSTIRWTLKGHESRNESPWEFFTTSAVTVFSYSLPTVMSDLPIPSWLDVSTASFLSTPEDTTDTLDPRSLFPDEQVANNAPSYDNGSSGILCNASNALFADPLLYEDSFLPSEIDRQPPVQFQAQPTNQMPPSLVASSPGFRTVSGGRGFRREMLQLESAPPRTITPSDPYLPTKPAAAEQCPASNHTKATVKSNGSTHSAPRTRKRHVSIRSQLSHGN</sequence>
<dbReference type="HOGENOM" id="CLU_092104_0_0_1"/>
<reference evidence="2 3" key="1">
    <citation type="journal article" date="2008" name="PLoS Genet.">
        <title>Genomic islands in the pathogenic filamentous fungus Aspergillus fumigatus.</title>
        <authorList>
            <person name="Fedorova N.D."/>
            <person name="Khaldi N."/>
            <person name="Joardar V.S."/>
            <person name="Maiti R."/>
            <person name="Amedeo P."/>
            <person name="Anderson M.J."/>
            <person name="Crabtree J."/>
            <person name="Silva J.C."/>
            <person name="Badger J.H."/>
            <person name="Albarraq A."/>
            <person name="Angiuoli S."/>
            <person name="Bussey H."/>
            <person name="Bowyer P."/>
            <person name="Cotty P.J."/>
            <person name="Dyer P.S."/>
            <person name="Egan A."/>
            <person name="Galens K."/>
            <person name="Fraser-Liggett C.M."/>
            <person name="Haas B.J."/>
            <person name="Inman J.M."/>
            <person name="Kent R."/>
            <person name="Lemieux S."/>
            <person name="Malavazi I."/>
            <person name="Orvis J."/>
            <person name="Roemer T."/>
            <person name="Ronning C.M."/>
            <person name="Sundaram J.P."/>
            <person name="Sutton G."/>
            <person name="Turner G."/>
            <person name="Venter J.C."/>
            <person name="White O.R."/>
            <person name="Whitty B.R."/>
            <person name="Youngman P."/>
            <person name="Wolfe K.H."/>
            <person name="Goldman G.H."/>
            <person name="Wortman J.R."/>
            <person name="Jiang B."/>
            <person name="Denning D.W."/>
            <person name="Nierman W.C."/>
        </authorList>
    </citation>
    <scope>NUCLEOTIDE SEQUENCE [LARGE SCALE GENOMIC DNA]</scope>
    <source>
        <strain evidence="3">CBS 144.89 / FGSC A1163 / CEA10</strain>
    </source>
</reference>
<dbReference type="Proteomes" id="UP000001699">
    <property type="component" value="Unassembled WGS sequence"/>
</dbReference>
<dbReference type="VEuPathDB" id="FungiDB:AFUB_095170"/>
<dbReference type="OrthoDB" id="4493097at2759"/>
<evidence type="ECO:0000256" key="1">
    <source>
        <dbReference type="SAM" id="MobiDB-lite"/>
    </source>
</evidence>
<evidence type="ECO:0000313" key="2">
    <source>
        <dbReference type="EMBL" id="EDP47668.1"/>
    </source>
</evidence>
<proteinExistence type="predicted"/>
<gene>
    <name evidence="2" type="ORF">AFUB_095170</name>
</gene>
<feature type="region of interest" description="Disordered" evidence="1">
    <location>
        <begin position="205"/>
        <end position="264"/>
    </location>
</feature>
<dbReference type="AlphaFoldDB" id="B0YDD4"/>
<keyword evidence="3" id="KW-1185">Reference proteome</keyword>
<name>B0YDD4_ASPFC</name>
<dbReference type="EMBL" id="DS499602">
    <property type="protein sequence ID" value="EDP47668.1"/>
    <property type="molecule type" value="Genomic_DNA"/>
</dbReference>
<evidence type="ECO:0000313" key="3">
    <source>
        <dbReference type="Proteomes" id="UP000001699"/>
    </source>
</evidence>